<keyword evidence="3 7" id="KW-0863">Zinc-finger</keyword>
<sequence>MTLEALNPAAPPHRRFDDVGFDSYRKLAKRSKRLSDDEYLAGCLVALRSGGQVSTSAAAAGTTKSSLSTARIHKCGVCGKEFPSHQALGGHKASHRSKPPTTAADDCRKPSNSTSTATTDASNYAPDPGPHRLHMCSICGKSFPTGQALGGHMRKHYGGVVGGNSGPKSGVINSSDGGNCDGFSGVTSFSGGGAVSYSYGNGDGDGDVTAIALNLDLNLPSSEEIDLTLKL</sequence>
<evidence type="ECO:0000256" key="2">
    <source>
        <dbReference type="ARBA" id="ARBA00022737"/>
    </source>
</evidence>
<evidence type="ECO:0000256" key="3">
    <source>
        <dbReference type="ARBA" id="ARBA00022771"/>
    </source>
</evidence>
<dbReference type="PANTHER" id="PTHR45988:SF1">
    <property type="entry name" value="ZINC FINGER PROTEIN AZF2"/>
    <property type="match status" value="1"/>
</dbReference>
<dbReference type="InterPro" id="IPR044653">
    <property type="entry name" value="AZF1/2/3-like"/>
</dbReference>
<dbReference type="GO" id="GO:0000976">
    <property type="term" value="F:transcription cis-regulatory region binding"/>
    <property type="evidence" value="ECO:0007669"/>
    <property type="project" value="TreeGrafter"/>
</dbReference>
<feature type="compositionally biased region" description="Low complexity" evidence="8">
    <location>
        <begin position="111"/>
        <end position="123"/>
    </location>
</feature>
<reference evidence="10 11" key="1">
    <citation type="journal article" date="2021" name="Nat. Commun.">
        <title>Incipient diploidization of the medicinal plant Perilla within 10,000 years.</title>
        <authorList>
            <person name="Zhang Y."/>
            <person name="Shen Q."/>
            <person name="Leng L."/>
            <person name="Zhang D."/>
            <person name="Chen S."/>
            <person name="Shi Y."/>
            <person name="Ning Z."/>
            <person name="Chen S."/>
        </authorList>
    </citation>
    <scope>NUCLEOTIDE SEQUENCE [LARGE SCALE GENOMIC DNA]</scope>
    <source>
        <strain evidence="11">cv. PC099</strain>
    </source>
</reference>
<evidence type="ECO:0000256" key="8">
    <source>
        <dbReference type="SAM" id="MobiDB-lite"/>
    </source>
</evidence>
<evidence type="ECO:0000256" key="4">
    <source>
        <dbReference type="ARBA" id="ARBA00022833"/>
    </source>
</evidence>
<dbReference type="AlphaFoldDB" id="A0AAD4P1Z6"/>
<evidence type="ECO:0000256" key="6">
    <source>
        <dbReference type="ARBA" id="ARBA00023163"/>
    </source>
</evidence>
<comment type="caution">
    <text evidence="10">The sequence shown here is derived from an EMBL/GenBank/DDBJ whole genome shotgun (WGS) entry which is preliminary data.</text>
</comment>
<gene>
    <name evidence="10" type="ORF">C2S53_019568</name>
</gene>
<evidence type="ECO:0000313" key="11">
    <source>
        <dbReference type="Proteomes" id="UP001190926"/>
    </source>
</evidence>
<evidence type="ECO:0000256" key="7">
    <source>
        <dbReference type="PROSITE-ProRule" id="PRU00042"/>
    </source>
</evidence>
<organism evidence="10 11">
    <name type="scientific">Perilla frutescens var. hirtella</name>
    <name type="common">Perilla citriodora</name>
    <name type="synonym">Perilla setoyensis</name>
    <dbReference type="NCBI Taxonomy" id="608512"/>
    <lineage>
        <taxon>Eukaryota</taxon>
        <taxon>Viridiplantae</taxon>
        <taxon>Streptophyta</taxon>
        <taxon>Embryophyta</taxon>
        <taxon>Tracheophyta</taxon>
        <taxon>Spermatophyta</taxon>
        <taxon>Magnoliopsida</taxon>
        <taxon>eudicotyledons</taxon>
        <taxon>Gunneridae</taxon>
        <taxon>Pentapetalae</taxon>
        <taxon>asterids</taxon>
        <taxon>lamiids</taxon>
        <taxon>Lamiales</taxon>
        <taxon>Lamiaceae</taxon>
        <taxon>Nepetoideae</taxon>
        <taxon>Elsholtzieae</taxon>
        <taxon>Perilla</taxon>
    </lineage>
</organism>
<evidence type="ECO:0000256" key="1">
    <source>
        <dbReference type="ARBA" id="ARBA00022723"/>
    </source>
</evidence>
<dbReference type="Proteomes" id="UP001190926">
    <property type="component" value="Unassembled WGS sequence"/>
</dbReference>
<name>A0AAD4P1Z6_PERFH</name>
<dbReference type="SMART" id="SM00355">
    <property type="entry name" value="ZnF_C2H2"/>
    <property type="match status" value="2"/>
</dbReference>
<dbReference type="Gene3D" id="3.30.160.60">
    <property type="entry name" value="Classic Zinc Finger"/>
    <property type="match status" value="1"/>
</dbReference>
<feature type="region of interest" description="Disordered" evidence="8">
    <location>
        <begin position="86"/>
        <end position="126"/>
    </location>
</feature>
<keyword evidence="6" id="KW-0804">Transcription</keyword>
<accession>A0AAD4P1Z6</accession>
<evidence type="ECO:0000259" key="9">
    <source>
        <dbReference type="PROSITE" id="PS50157"/>
    </source>
</evidence>
<dbReference type="GO" id="GO:0008270">
    <property type="term" value="F:zinc ion binding"/>
    <property type="evidence" value="ECO:0007669"/>
    <property type="project" value="UniProtKB-KW"/>
</dbReference>
<keyword evidence="11" id="KW-1185">Reference proteome</keyword>
<dbReference type="SUPFAM" id="SSF57667">
    <property type="entry name" value="beta-beta-alpha zinc fingers"/>
    <property type="match status" value="1"/>
</dbReference>
<dbReference type="PROSITE" id="PS50157">
    <property type="entry name" value="ZINC_FINGER_C2H2_2"/>
    <property type="match status" value="2"/>
</dbReference>
<dbReference type="EMBL" id="SDAM02000715">
    <property type="protein sequence ID" value="KAH6823644.1"/>
    <property type="molecule type" value="Genomic_DNA"/>
</dbReference>
<dbReference type="PROSITE" id="PS00028">
    <property type="entry name" value="ZINC_FINGER_C2H2_1"/>
    <property type="match status" value="2"/>
</dbReference>
<dbReference type="FunFam" id="3.30.160.60:FF:000446">
    <property type="entry name" value="Zinc finger protein"/>
    <property type="match status" value="1"/>
</dbReference>
<evidence type="ECO:0000313" key="10">
    <source>
        <dbReference type="EMBL" id="KAH6823644.1"/>
    </source>
</evidence>
<dbReference type="PANTHER" id="PTHR45988">
    <property type="entry name" value="C2H2 TYPE ZINC FINGER TRANSCRIPTION FACTOR FAMILY-RELATED"/>
    <property type="match status" value="1"/>
</dbReference>
<keyword evidence="4" id="KW-0862">Zinc</keyword>
<dbReference type="Pfam" id="PF13912">
    <property type="entry name" value="zf-C2H2_6"/>
    <property type="match status" value="2"/>
</dbReference>
<keyword evidence="5" id="KW-0805">Transcription regulation</keyword>
<dbReference type="GO" id="GO:0003700">
    <property type="term" value="F:DNA-binding transcription factor activity"/>
    <property type="evidence" value="ECO:0007669"/>
    <property type="project" value="InterPro"/>
</dbReference>
<proteinExistence type="predicted"/>
<feature type="domain" description="C2H2-type" evidence="9">
    <location>
        <begin position="73"/>
        <end position="100"/>
    </location>
</feature>
<dbReference type="InterPro" id="IPR036236">
    <property type="entry name" value="Znf_C2H2_sf"/>
</dbReference>
<dbReference type="InterPro" id="IPR013087">
    <property type="entry name" value="Znf_C2H2_type"/>
</dbReference>
<keyword evidence="2" id="KW-0677">Repeat</keyword>
<keyword evidence="1" id="KW-0479">Metal-binding</keyword>
<feature type="domain" description="C2H2-type" evidence="9">
    <location>
        <begin position="134"/>
        <end position="158"/>
    </location>
</feature>
<dbReference type="GO" id="GO:0005634">
    <property type="term" value="C:nucleus"/>
    <property type="evidence" value="ECO:0007669"/>
    <property type="project" value="TreeGrafter"/>
</dbReference>
<evidence type="ECO:0000256" key="5">
    <source>
        <dbReference type="ARBA" id="ARBA00023015"/>
    </source>
</evidence>
<protein>
    <recommendedName>
        <fullName evidence="9">C2H2-type domain-containing protein</fullName>
    </recommendedName>
</protein>